<evidence type="ECO:0000256" key="1">
    <source>
        <dbReference type="SAM" id="MobiDB-lite"/>
    </source>
</evidence>
<sequence>MSEKSFKSGDKVRWDHSQGTTTGHVVRKQTTPTKIKGHKVAASKDNPEYIVKSDKTGALAAHKPSELRKG</sequence>
<feature type="compositionally biased region" description="Basic and acidic residues" evidence="1">
    <location>
        <begin position="45"/>
        <end position="55"/>
    </location>
</feature>
<reference evidence="4" key="1">
    <citation type="submission" date="2018-05" db="EMBL/GenBank/DDBJ databases">
        <authorList>
            <person name="Li X."/>
        </authorList>
    </citation>
    <scope>NUCLEOTIDE SEQUENCE [LARGE SCALE GENOMIC DNA]</scope>
    <source>
        <strain evidence="4">YIM 73061</strain>
    </source>
</reference>
<dbReference type="OrthoDB" id="71751at2"/>
<evidence type="ECO:0000259" key="2">
    <source>
        <dbReference type="Pfam" id="PF11160"/>
    </source>
</evidence>
<evidence type="ECO:0000313" key="4">
    <source>
        <dbReference type="Proteomes" id="UP000249725"/>
    </source>
</evidence>
<comment type="caution">
    <text evidence="3">The sequence shown here is derived from an EMBL/GenBank/DDBJ whole genome shotgun (WGS) entry which is preliminary data.</text>
</comment>
<dbReference type="AlphaFoldDB" id="A0A328AUE6"/>
<gene>
    <name evidence="3" type="ORF">DJ018_07630</name>
</gene>
<feature type="compositionally biased region" description="Basic and acidic residues" evidence="1">
    <location>
        <begin position="1"/>
        <end position="16"/>
    </location>
</feature>
<dbReference type="Pfam" id="PF11160">
    <property type="entry name" value="Hva1_TUDOR"/>
    <property type="match status" value="1"/>
</dbReference>
<proteinExistence type="predicted"/>
<feature type="region of interest" description="Disordered" evidence="1">
    <location>
        <begin position="1"/>
        <end position="70"/>
    </location>
</feature>
<organism evidence="3 4">
    <name type="scientific">Phenylobacterium deserti</name>
    <dbReference type="NCBI Taxonomy" id="1914756"/>
    <lineage>
        <taxon>Bacteria</taxon>
        <taxon>Pseudomonadati</taxon>
        <taxon>Pseudomonadota</taxon>
        <taxon>Alphaproteobacteria</taxon>
        <taxon>Caulobacterales</taxon>
        <taxon>Caulobacteraceae</taxon>
        <taxon>Phenylobacterium</taxon>
    </lineage>
</organism>
<feature type="domain" description="Hypervirulence associated protein TUDOR" evidence="2">
    <location>
        <begin position="9"/>
        <end position="67"/>
    </location>
</feature>
<dbReference type="EMBL" id="QFYR01000001">
    <property type="protein sequence ID" value="RAK57781.1"/>
    <property type="molecule type" value="Genomic_DNA"/>
</dbReference>
<dbReference type="Gene3D" id="2.30.30.1060">
    <property type="match status" value="1"/>
</dbReference>
<accession>A0A328AUE6</accession>
<keyword evidence="4" id="KW-1185">Reference proteome</keyword>
<name>A0A328AUE6_9CAUL</name>
<evidence type="ECO:0000313" key="3">
    <source>
        <dbReference type="EMBL" id="RAK57781.1"/>
    </source>
</evidence>
<dbReference type="Proteomes" id="UP000249725">
    <property type="component" value="Unassembled WGS sequence"/>
</dbReference>
<dbReference type="InterPro" id="IPR021331">
    <property type="entry name" value="Hva1_TUDOR"/>
</dbReference>
<feature type="compositionally biased region" description="Polar residues" evidence="1">
    <location>
        <begin position="17"/>
        <end position="33"/>
    </location>
</feature>
<protein>
    <submittedName>
        <fullName evidence="3">DUF2945 domain-containing protein</fullName>
    </submittedName>
</protein>
<dbReference type="RefSeq" id="WP_111514232.1">
    <property type="nucleotide sequence ID" value="NZ_QFYR01000001.1"/>
</dbReference>